<proteinExistence type="predicted"/>
<organism evidence="1 2">
    <name type="scientific">Planococcus halotolerans</name>
    <dbReference type="NCBI Taxonomy" id="2233542"/>
    <lineage>
        <taxon>Bacteria</taxon>
        <taxon>Bacillati</taxon>
        <taxon>Bacillota</taxon>
        <taxon>Bacilli</taxon>
        <taxon>Bacillales</taxon>
        <taxon>Caryophanaceae</taxon>
        <taxon>Planococcus</taxon>
    </lineage>
</organism>
<dbReference type="Proteomes" id="UP000251002">
    <property type="component" value="Unassembled WGS sequence"/>
</dbReference>
<protein>
    <submittedName>
        <fullName evidence="1">Uncharacterized protein</fullName>
    </submittedName>
</protein>
<dbReference type="AlphaFoldDB" id="A0A365KKH9"/>
<accession>A0A365KKH9</accession>
<name>A0A365KKH9_9BACL</name>
<evidence type="ECO:0000313" key="2">
    <source>
        <dbReference type="Proteomes" id="UP000251002"/>
    </source>
</evidence>
<dbReference type="RefSeq" id="WP_112224826.1">
    <property type="nucleotide sequence ID" value="NZ_CP196859.1"/>
</dbReference>
<comment type="caution">
    <text evidence="1">The sequence shown here is derived from an EMBL/GenBank/DDBJ whole genome shotgun (WGS) entry which is preliminary data.</text>
</comment>
<sequence length="101" mass="11661">MIKGLLKGKPAIQIDCVGCGFSYESRYIRGQLIKYSREFGEYENHTAEPCTNCGMGTVINLNLPEAELSEAFMEEMGMPEEERQQRRVIKDFKTEITFEER</sequence>
<evidence type="ECO:0000313" key="1">
    <source>
        <dbReference type="EMBL" id="RAZ73636.1"/>
    </source>
</evidence>
<dbReference type="EMBL" id="QLZR01000009">
    <property type="protein sequence ID" value="RAZ73636.1"/>
    <property type="molecule type" value="Genomic_DNA"/>
</dbReference>
<keyword evidence="2" id="KW-1185">Reference proteome</keyword>
<gene>
    <name evidence="1" type="ORF">DP120_17015</name>
</gene>
<reference evidence="1 2" key="1">
    <citation type="submission" date="2018-06" db="EMBL/GenBank/DDBJ databases">
        <title>The draft genome sequences of strains SCU63 and S1.</title>
        <authorList>
            <person name="Gan L."/>
        </authorList>
    </citation>
    <scope>NUCLEOTIDE SEQUENCE [LARGE SCALE GENOMIC DNA]</scope>
    <source>
        <strain evidence="1 2">SCU63</strain>
    </source>
</reference>